<proteinExistence type="predicted"/>
<gene>
    <name evidence="2" type="ORF">ACFOOQ_02540</name>
</gene>
<protein>
    <submittedName>
        <fullName evidence="2">TorF family putative porin</fullName>
    </submittedName>
</protein>
<dbReference type="EMBL" id="JBHRYJ010000001">
    <property type="protein sequence ID" value="MFC3674402.1"/>
    <property type="molecule type" value="Genomic_DNA"/>
</dbReference>
<evidence type="ECO:0000256" key="1">
    <source>
        <dbReference type="SAM" id="SignalP"/>
    </source>
</evidence>
<evidence type="ECO:0000313" key="3">
    <source>
        <dbReference type="Proteomes" id="UP001595711"/>
    </source>
</evidence>
<dbReference type="RefSeq" id="WP_379721305.1">
    <property type="nucleotide sequence ID" value="NZ_JBHRYJ010000001.1"/>
</dbReference>
<reference evidence="3" key="1">
    <citation type="journal article" date="2019" name="Int. J. Syst. Evol. Microbiol.">
        <title>The Global Catalogue of Microorganisms (GCM) 10K type strain sequencing project: providing services to taxonomists for standard genome sequencing and annotation.</title>
        <authorList>
            <consortium name="The Broad Institute Genomics Platform"/>
            <consortium name="The Broad Institute Genome Sequencing Center for Infectious Disease"/>
            <person name="Wu L."/>
            <person name="Ma J."/>
        </authorList>
    </citation>
    <scope>NUCLEOTIDE SEQUENCE [LARGE SCALE GENOMIC DNA]</scope>
    <source>
        <strain evidence="3">KCTC 42182</strain>
    </source>
</reference>
<keyword evidence="1" id="KW-0732">Signal</keyword>
<feature type="chain" id="PRO_5047303088" evidence="1">
    <location>
        <begin position="27"/>
        <end position="261"/>
    </location>
</feature>
<dbReference type="Pfam" id="PF09694">
    <property type="entry name" value="Gcw_chp"/>
    <property type="match status" value="1"/>
</dbReference>
<organism evidence="2 3">
    <name type="scientific">Ferrovibrio xuzhouensis</name>
    <dbReference type="NCBI Taxonomy" id="1576914"/>
    <lineage>
        <taxon>Bacteria</taxon>
        <taxon>Pseudomonadati</taxon>
        <taxon>Pseudomonadota</taxon>
        <taxon>Alphaproteobacteria</taxon>
        <taxon>Rhodospirillales</taxon>
        <taxon>Rhodospirillaceae</taxon>
        <taxon>Ferrovibrio</taxon>
    </lineage>
</organism>
<evidence type="ECO:0000313" key="2">
    <source>
        <dbReference type="EMBL" id="MFC3674402.1"/>
    </source>
</evidence>
<keyword evidence="3" id="KW-1185">Reference proteome</keyword>
<accession>A0ABV7VBF9</accession>
<name>A0ABV7VBF9_9PROT</name>
<comment type="caution">
    <text evidence="2">The sequence shown here is derived from an EMBL/GenBank/DDBJ whole genome shotgun (WGS) entry which is preliminary data.</text>
</comment>
<dbReference type="NCBIfam" id="TIGR02001">
    <property type="entry name" value="gcw_chp"/>
    <property type="match status" value="1"/>
</dbReference>
<dbReference type="InterPro" id="IPR010239">
    <property type="entry name" value="CHP02001"/>
</dbReference>
<feature type="signal peptide" evidence="1">
    <location>
        <begin position="1"/>
        <end position="26"/>
    </location>
</feature>
<sequence>MKKVVIQAAVVGLALVAGQFTGTARAEDPADRFSLTASAAVVSEYYFRGISQSLSDDDIKPAFQPGVEAGFKINDMVSAYAGLWGSNVDFNNGTSAETDAFTGFRFTMDKAALDLGYIYYGYLENNNSSQAYSEVKAVGSYDLGFVVPTVGAYYSPNYFADSGKALYVTGGVSVPIPVTDFQPKIVANVGHQSIDKNSAFGTKDYMDWNVGLYATFFGVTAGVQYVDNNLSKSDTPNTTCTSQGDPCSAAAVFSLAYSYTF</sequence>
<dbReference type="Proteomes" id="UP001595711">
    <property type="component" value="Unassembled WGS sequence"/>
</dbReference>